<feature type="domain" description="VOC" evidence="2">
    <location>
        <begin position="7"/>
        <end position="146"/>
    </location>
</feature>
<dbReference type="PROSITE" id="PS51819">
    <property type="entry name" value="VOC"/>
    <property type="match status" value="1"/>
</dbReference>
<keyword evidence="4" id="KW-1185">Reference proteome</keyword>
<dbReference type="SUPFAM" id="SSF54593">
    <property type="entry name" value="Glyoxalase/Bleomycin resistance protein/Dihydroxybiphenyl dioxygenase"/>
    <property type="match status" value="1"/>
</dbReference>
<dbReference type="CDD" id="cd07249">
    <property type="entry name" value="MMCE"/>
    <property type="match status" value="1"/>
</dbReference>
<dbReference type="RefSeq" id="WP_163749778.1">
    <property type="nucleotide sequence ID" value="NZ_AP022596.1"/>
</dbReference>
<dbReference type="Gene3D" id="3.10.180.10">
    <property type="entry name" value="2,3-Dihydroxybiphenyl 1,2-Dioxygenase, domain 1"/>
    <property type="match status" value="1"/>
</dbReference>
<proteinExistence type="inferred from homology"/>
<evidence type="ECO:0000259" key="2">
    <source>
        <dbReference type="PROSITE" id="PS51819"/>
    </source>
</evidence>
<dbReference type="InterPro" id="IPR037523">
    <property type="entry name" value="VOC_core"/>
</dbReference>
<organism evidence="3 4">
    <name type="scientific">Mycolicibacterium helvum</name>
    <dbReference type="NCBI Taxonomy" id="1534349"/>
    <lineage>
        <taxon>Bacteria</taxon>
        <taxon>Bacillati</taxon>
        <taxon>Actinomycetota</taxon>
        <taxon>Actinomycetes</taxon>
        <taxon>Mycobacteriales</taxon>
        <taxon>Mycobacteriaceae</taxon>
        <taxon>Mycolicibacterium</taxon>
    </lineage>
</organism>
<gene>
    <name evidence="3" type="ORF">MHEL_39890</name>
</gene>
<dbReference type="InterPro" id="IPR017515">
    <property type="entry name" value="MeMalonyl-CoA_epimerase"/>
</dbReference>
<protein>
    <submittedName>
        <fullName evidence="3">Glyoxalase</fullName>
    </submittedName>
</protein>
<evidence type="ECO:0000313" key="4">
    <source>
        <dbReference type="Proteomes" id="UP000467148"/>
    </source>
</evidence>
<dbReference type="KEGG" id="mhev:MHEL_39890"/>
<accession>A0A7I7TC67</accession>
<comment type="similarity">
    <text evidence="1">Belongs to the methylmalonyl-CoA epimerase family.</text>
</comment>
<dbReference type="Pfam" id="PF13669">
    <property type="entry name" value="Glyoxalase_4"/>
    <property type="match status" value="1"/>
</dbReference>
<reference evidence="3 4" key="1">
    <citation type="journal article" date="2019" name="Emerg. Microbes Infect.">
        <title>Comprehensive subspecies identification of 175 nontuberculous mycobacteria species based on 7547 genomic profiles.</title>
        <authorList>
            <person name="Matsumoto Y."/>
            <person name="Kinjo T."/>
            <person name="Motooka D."/>
            <person name="Nabeya D."/>
            <person name="Jung N."/>
            <person name="Uechi K."/>
            <person name="Horii T."/>
            <person name="Iida T."/>
            <person name="Fujita J."/>
            <person name="Nakamura S."/>
        </authorList>
    </citation>
    <scope>NUCLEOTIDE SEQUENCE [LARGE SCALE GENOMIC DNA]</scope>
    <source>
        <strain evidence="3 4">JCM 30396</strain>
    </source>
</reference>
<dbReference type="AlphaFoldDB" id="A0A7I7TC67"/>
<evidence type="ECO:0000256" key="1">
    <source>
        <dbReference type="ARBA" id="ARBA00009308"/>
    </source>
</evidence>
<dbReference type="EMBL" id="AP022596">
    <property type="protein sequence ID" value="BBY65746.1"/>
    <property type="molecule type" value="Genomic_DNA"/>
</dbReference>
<evidence type="ECO:0000313" key="3">
    <source>
        <dbReference type="EMBL" id="BBY65746.1"/>
    </source>
</evidence>
<dbReference type="InterPro" id="IPR029068">
    <property type="entry name" value="Glyas_Bleomycin-R_OHBP_Dase"/>
</dbReference>
<sequence>MSRLFGTIAQIGYVVRDIDATMDDWVKHGVGPWFYVDRVHTDYFRYRGVDSDMQMSVALANSGDVQLELIQPRNDAPSMYKNFLDAGREGMQHIAYWSNDYQTLLDQALRAGYTIGQEGSIGGEKGRFAYLDTETTQGTVIELSDISGPKGQFFQYIREVAATWDGSDPIRGRE</sequence>
<dbReference type="Proteomes" id="UP000467148">
    <property type="component" value="Chromosome"/>
</dbReference>
<name>A0A7I7TC67_9MYCO</name>